<organism evidence="2 3">
    <name type="scientific">Candidatus Magnetobacterium bavaricum</name>
    <dbReference type="NCBI Taxonomy" id="29290"/>
    <lineage>
        <taxon>Bacteria</taxon>
        <taxon>Pseudomonadati</taxon>
        <taxon>Nitrospirota</taxon>
        <taxon>Thermodesulfovibrionia</taxon>
        <taxon>Thermodesulfovibrionales</taxon>
        <taxon>Candidatus Magnetobacteriaceae</taxon>
        <taxon>Candidatus Magnetobacterium</taxon>
    </lineage>
</organism>
<keyword evidence="1" id="KW-0472">Membrane</keyword>
<proteinExistence type="predicted"/>
<dbReference type="AlphaFoldDB" id="A0A0F3GZP2"/>
<feature type="non-terminal residue" evidence="2">
    <location>
        <position position="1"/>
    </location>
</feature>
<evidence type="ECO:0000256" key="1">
    <source>
        <dbReference type="SAM" id="Phobius"/>
    </source>
</evidence>
<gene>
    <name evidence="2" type="ORF">MBAV_000367</name>
</gene>
<reference evidence="2 3" key="1">
    <citation type="submission" date="2015-02" db="EMBL/GenBank/DDBJ databases">
        <title>Single-cell genomics of uncultivated deep-branching MTB reveals a conserved set of magnetosome genes.</title>
        <authorList>
            <person name="Kolinko S."/>
            <person name="Richter M."/>
            <person name="Glockner F.O."/>
            <person name="Brachmann A."/>
            <person name="Schuler D."/>
        </authorList>
    </citation>
    <scope>NUCLEOTIDE SEQUENCE [LARGE SCALE GENOMIC DNA]</scope>
    <source>
        <strain evidence="2">TM-1</strain>
    </source>
</reference>
<keyword evidence="1" id="KW-1133">Transmembrane helix</keyword>
<evidence type="ECO:0000313" key="2">
    <source>
        <dbReference type="EMBL" id="KJU87439.1"/>
    </source>
</evidence>
<name>A0A0F3GZP2_9BACT</name>
<feature type="transmembrane region" description="Helical" evidence="1">
    <location>
        <begin position="97"/>
        <end position="116"/>
    </location>
</feature>
<keyword evidence="3" id="KW-1185">Reference proteome</keyword>
<protein>
    <submittedName>
        <fullName evidence="2">Capsular polysaccharide biosynthesis protein</fullName>
    </submittedName>
</protein>
<feature type="transmembrane region" description="Helical" evidence="1">
    <location>
        <begin position="122"/>
        <end position="146"/>
    </location>
</feature>
<accession>A0A0F3GZP2</accession>
<comment type="caution">
    <text evidence="2">The sequence shown here is derived from an EMBL/GenBank/DDBJ whole genome shotgun (WGS) entry which is preliminary data.</text>
</comment>
<dbReference type="Proteomes" id="UP000033423">
    <property type="component" value="Unassembled WGS sequence"/>
</dbReference>
<feature type="transmembrane region" description="Helical" evidence="1">
    <location>
        <begin position="69"/>
        <end position="90"/>
    </location>
</feature>
<feature type="transmembrane region" description="Helical" evidence="1">
    <location>
        <begin position="27"/>
        <end position="49"/>
    </location>
</feature>
<evidence type="ECO:0000313" key="3">
    <source>
        <dbReference type="Proteomes" id="UP000033423"/>
    </source>
</evidence>
<keyword evidence="1" id="KW-0812">Transmembrane</keyword>
<dbReference type="EMBL" id="LACI01000167">
    <property type="protein sequence ID" value="KJU87439.1"/>
    <property type="molecule type" value="Genomic_DNA"/>
</dbReference>
<sequence length="155" mass="16470">YVPAAIVTSLFPMVASSRARAERTVTLIAKALAITLVLSGGGAVILYSVPGLIISIFFGAKFMPAANLIGPYAMAMLPMALIMVLLNYNLARNKTGFAYVTLLCAVAQVAGIIAFHNELVSVLWVTLLSGCVCVTILLALMAVEYLRARAYISRS</sequence>